<protein>
    <submittedName>
        <fullName evidence="1">CRISPR system Cascade subunit CasB</fullName>
    </submittedName>
</protein>
<dbReference type="RefSeq" id="WP_179389475.1">
    <property type="nucleotide sequence ID" value="NZ_JACBYQ010000002.1"/>
</dbReference>
<comment type="caution">
    <text evidence="1">The sequence shown here is derived from an EMBL/GenBank/DDBJ whole genome shotgun (WGS) entry which is preliminary data.</text>
</comment>
<dbReference type="Gene3D" id="1.10.520.40">
    <property type="entry name" value="CRISPR-associated protein Cse2"/>
    <property type="match status" value="1"/>
</dbReference>
<dbReference type="NCBIfam" id="TIGR02548">
    <property type="entry name" value="casB_cse2"/>
    <property type="match status" value="1"/>
</dbReference>
<evidence type="ECO:0000313" key="2">
    <source>
        <dbReference type="Proteomes" id="UP000521748"/>
    </source>
</evidence>
<sequence length="209" mass="23521">MSDIEESNTARLKRVVRARVEELQEGYLRDRSSAVAALAQLRHGVAKPIGDDPLLIGLTVADLYEEGDNVRSEPSYAEKAAYAAITLYAVHQQSKRDPSKRDPRMHQAGNSFGRSAGLLWIRPGDEKAVRRRFEALATASTLEGSLHHARGLIQQFRSKDIPLDYVKFAEDLYWLQTSAANRVRRRWGIDFYRAAQSHEQGTGDDAEKN</sequence>
<dbReference type="EMBL" id="JACBYQ010000002">
    <property type="protein sequence ID" value="NYE95731.1"/>
    <property type="molecule type" value="Genomic_DNA"/>
</dbReference>
<name>A0A7Y9LUC0_9MICC</name>
<keyword evidence="2" id="KW-1185">Reference proteome</keyword>
<dbReference type="CDD" id="cd09731">
    <property type="entry name" value="Cse2_I-E"/>
    <property type="match status" value="1"/>
</dbReference>
<gene>
    <name evidence="1" type="ORF">FHU41_001981</name>
</gene>
<dbReference type="InterPro" id="IPR038287">
    <property type="entry name" value="Cse2_sf"/>
</dbReference>
<accession>A0A7Y9LUC0</accession>
<dbReference type="AlphaFoldDB" id="A0A7Y9LUC0"/>
<organism evidence="1 2">
    <name type="scientific">Psychromicrobium silvestre</name>
    <dbReference type="NCBI Taxonomy" id="1645614"/>
    <lineage>
        <taxon>Bacteria</taxon>
        <taxon>Bacillati</taxon>
        <taxon>Actinomycetota</taxon>
        <taxon>Actinomycetes</taxon>
        <taxon>Micrococcales</taxon>
        <taxon>Micrococcaceae</taxon>
        <taxon>Psychromicrobium</taxon>
    </lineage>
</organism>
<dbReference type="Pfam" id="PF09485">
    <property type="entry name" value="CRISPR_Cse2"/>
    <property type="match status" value="1"/>
</dbReference>
<dbReference type="InterPro" id="IPR013382">
    <property type="entry name" value="CRISPR-assoc_prot_Cse2"/>
</dbReference>
<reference evidence="1 2" key="1">
    <citation type="submission" date="2020-07" db="EMBL/GenBank/DDBJ databases">
        <title>Sequencing the genomes of 1000 actinobacteria strains.</title>
        <authorList>
            <person name="Klenk H.-P."/>
        </authorList>
    </citation>
    <scope>NUCLEOTIDE SEQUENCE [LARGE SCALE GENOMIC DNA]</scope>
    <source>
        <strain evidence="1 2">DSM 102047</strain>
    </source>
</reference>
<dbReference type="Proteomes" id="UP000521748">
    <property type="component" value="Unassembled WGS sequence"/>
</dbReference>
<proteinExistence type="predicted"/>
<evidence type="ECO:0000313" key="1">
    <source>
        <dbReference type="EMBL" id="NYE95731.1"/>
    </source>
</evidence>